<keyword evidence="5" id="KW-1185">Reference proteome</keyword>
<dbReference type="InterPro" id="IPR010400">
    <property type="entry name" value="PITH_dom"/>
</dbReference>
<dbReference type="SUPFAM" id="SSF49785">
    <property type="entry name" value="Galactose-binding domain-like"/>
    <property type="match status" value="1"/>
</dbReference>
<proteinExistence type="inferred from homology"/>
<dbReference type="GO" id="GO:0005634">
    <property type="term" value="C:nucleus"/>
    <property type="evidence" value="ECO:0007669"/>
    <property type="project" value="TreeGrafter"/>
</dbReference>
<dbReference type="OrthoDB" id="2635at2759"/>
<dbReference type="InterPro" id="IPR045099">
    <property type="entry name" value="PITH1-like"/>
</dbReference>
<protein>
    <submittedName>
        <fullName evidence="4">DUF1000-domain-containing protein</fullName>
    </submittedName>
</protein>
<evidence type="ECO:0000313" key="5">
    <source>
        <dbReference type="Proteomes" id="UP000298030"/>
    </source>
</evidence>
<dbReference type="GO" id="GO:0005737">
    <property type="term" value="C:cytoplasm"/>
    <property type="evidence" value="ECO:0007669"/>
    <property type="project" value="UniProtKB-ARBA"/>
</dbReference>
<dbReference type="Proteomes" id="UP000298030">
    <property type="component" value="Unassembled WGS sequence"/>
</dbReference>
<comment type="caution">
    <text evidence="4">The sequence shown here is derived from an EMBL/GenBank/DDBJ whole genome shotgun (WGS) entry which is preliminary data.</text>
</comment>
<dbReference type="AlphaFoldDB" id="A0A4Y7SN93"/>
<dbReference type="PANTHER" id="PTHR12175:SF1">
    <property type="entry name" value="PITH DOMAIN-CONTAINING PROTEIN 1"/>
    <property type="match status" value="1"/>
</dbReference>
<dbReference type="InterPro" id="IPR008979">
    <property type="entry name" value="Galactose-bd-like_sf"/>
</dbReference>
<organism evidence="4 5">
    <name type="scientific">Coprinellus micaceus</name>
    <name type="common">Glistening ink-cap mushroom</name>
    <name type="synonym">Coprinus micaceus</name>
    <dbReference type="NCBI Taxonomy" id="71717"/>
    <lineage>
        <taxon>Eukaryota</taxon>
        <taxon>Fungi</taxon>
        <taxon>Dikarya</taxon>
        <taxon>Basidiomycota</taxon>
        <taxon>Agaricomycotina</taxon>
        <taxon>Agaricomycetes</taxon>
        <taxon>Agaricomycetidae</taxon>
        <taxon>Agaricales</taxon>
        <taxon>Agaricineae</taxon>
        <taxon>Psathyrellaceae</taxon>
        <taxon>Coprinellus</taxon>
    </lineage>
</organism>
<dbReference type="PROSITE" id="PS51532">
    <property type="entry name" value="PITH"/>
    <property type="match status" value="1"/>
</dbReference>
<name>A0A4Y7SN93_COPMI</name>
<reference evidence="4 5" key="1">
    <citation type="journal article" date="2019" name="Nat. Ecol. Evol.">
        <title>Megaphylogeny resolves global patterns of mushroom evolution.</title>
        <authorList>
            <person name="Varga T."/>
            <person name="Krizsan K."/>
            <person name="Foldi C."/>
            <person name="Dima B."/>
            <person name="Sanchez-Garcia M."/>
            <person name="Sanchez-Ramirez S."/>
            <person name="Szollosi G.J."/>
            <person name="Szarkandi J.G."/>
            <person name="Papp V."/>
            <person name="Albert L."/>
            <person name="Andreopoulos W."/>
            <person name="Angelini C."/>
            <person name="Antonin V."/>
            <person name="Barry K.W."/>
            <person name="Bougher N.L."/>
            <person name="Buchanan P."/>
            <person name="Buyck B."/>
            <person name="Bense V."/>
            <person name="Catcheside P."/>
            <person name="Chovatia M."/>
            <person name="Cooper J."/>
            <person name="Damon W."/>
            <person name="Desjardin D."/>
            <person name="Finy P."/>
            <person name="Geml J."/>
            <person name="Haridas S."/>
            <person name="Hughes K."/>
            <person name="Justo A."/>
            <person name="Karasinski D."/>
            <person name="Kautmanova I."/>
            <person name="Kiss B."/>
            <person name="Kocsube S."/>
            <person name="Kotiranta H."/>
            <person name="LaButti K.M."/>
            <person name="Lechner B.E."/>
            <person name="Liimatainen K."/>
            <person name="Lipzen A."/>
            <person name="Lukacs Z."/>
            <person name="Mihaltcheva S."/>
            <person name="Morgado L.N."/>
            <person name="Niskanen T."/>
            <person name="Noordeloos M.E."/>
            <person name="Ohm R.A."/>
            <person name="Ortiz-Santana B."/>
            <person name="Ovrebo C."/>
            <person name="Racz N."/>
            <person name="Riley R."/>
            <person name="Savchenko A."/>
            <person name="Shiryaev A."/>
            <person name="Soop K."/>
            <person name="Spirin V."/>
            <person name="Szebenyi C."/>
            <person name="Tomsovsky M."/>
            <person name="Tulloss R.E."/>
            <person name="Uehling J."/>
            <person name="Grigoriev I.V."/>
            <person name="Vagvolgyi C."/>
            <person name="Papp T."/>
            <person name="Martin F.M."/>
            <person name="Miettinen O."/>
            <person name="Hibbett D.S."/>
            <person name="Nagy L.G."/>
        </authorList>
    </citation>
    <scope>NUCLEOTIDE SEQUENCE [LARGE SCALE GENOMIC DNA]</scope>
    <source>
        <strain evidence="4 5">FP101781</strain>
    </source>
</reference>
<evidence type="ECO:0000313" key="4">
    <source>
        <dbReference type="EMBL" id="TEB23326.1"/>
    </source>
</evidence>
<gene>
    <name evidence="4" type="ORF">FA13DRAFT_1740086</name>
</gene>
<dbReference type="Gene3D" id="2.60.120.470">
    <property type="entry name" value="PITH domain"/>
    <property type="match status" value="1"/>
</dbReference>
<sequence length="205" mass="22659">MSEDANSLAASLEGTDLSNLYSVIDRHNVHGLNLVVPEAAKAVIKPWADRADEEKHADSNVDDQLIIHVPFMERVRIRSILLKLGRGESTPKHLRIYANHSNIIDFADAEQTKPQLNITLLEGQTGVVEYPLRSAAFASIHSLSLFFNEAVGDEQSRIYYIGFRGDMRSTKQSQTSELEVPAPHTSDASLVDKAANRAAQQPTAR</sequence>
<accession>A0A4Y7SN93</accession>
<dbReference type="PANTHER" id="PTHR12175">
    <property type="entry name" value="AD039 HT014 THIOREDOXIN FAMILY TRP26"/>
    <property type="match status" value="1"/>
</dbReference>
<evidence type="ECO:0000256" key="1">
    <source>
        <dbReference type="ARBA" id="ARBA00025788"/>
    </source>
</evidence>
<feature type="domain" description="PITH" evidence="3">
    <location>
        <begin position="9"/>
        <end position="183"/>
    </location>
</feature>
<dbReference type="Pfam" id="PF06201">
    <property type="entry name" value="PITH"/>
    <property type="match status" value="1"/>
</dbReference>
<comment type="similarity">
    <text evidence="1">Belongs to the PITHD1 family.</text>
</comment>
<feature type="region of interest" description="Disordered" evidence="2">
    <location>
        <begin position="171"/>
        <end position="205"/>
    </location>
</feature>
<dbReference type="InterPro" id="IPR037047">
    <property type="entry name" value="PITH_dom_sf"/>
</dbReference>
<dbReference type="EMBL" id="QPFP01000079">
    <property type="protein sequence ID" value="TEB23326.1"/>
    <property type="molecule type" value="Genomic_DNA"/>
</dbReference>
<evidence type="ECO:0000256" key="2">
    <source>
        <dbReference type="SAM" id="MobiDB-lite"/>
    </source>
</evidence>
<evidence type="ECO:0000259" key="3">
    <source>
        <dbReference type="PROSITE" id="PS51532"/>
    </source>
</evidence>